<accession>A0A1W6YGE2</accession>
<reference evidence="1 2" key="1">
    <citation type="submission" date="2017-05" db="EMBL/GenBank/DDBJ databases">
        <title>Complete and WGS of Bordetella genogroups.</title>
        <authorList>
            <person name="Spilker T."/>
            <person name="LiPuma J."/>
        </authorList>
    </citation>
    <scope>NUCLEOTIDE SEQUENCE [LARGE SCALE GENOMIC DNA]</scope>
    <source>
        <strain evidence="1 2">AU19157</strain>
    </source>
</reference>
<proteinExistence type="predicted"/>
<dbReference type="InterPro" id="IPR010982">
    <property type="entry name" value="Lambda_DNA-bd_dom_sf"/>
</dbReference>
<dbReference type="EMBL" id="CP021108">
    <property type="protein sequence ID" value="ARP80185.1"/>
    <property type="molecule type" value="Genomic_DNA"/>
</dbReference>
<evidence type="ECO:0000313" key="2">
    <source>
        <dbReference type="Proteomes" id="UP000194151"/>
    </source>
</evidence>
<dbReference type="AlphaFoldDB" id="A0A1W6YGE2"/>
<dbReference type="InterPro" id="IPR001387">
    <property type="entry name" value="Cro/C1-type_HTH"/>
</dbReference>
<name>A0A1W6YGE2_9BORD</name>
<sequence>MARSLPKPVEGQDSVAVDLQSLGQLIRNRRAYSMLRIDDAAALIGVSKDTLSRLENGRPVGTDKLMSVIQGLGLTLFIMDKSLANVARRAIERDASAKDDI</sequence>
<organism evidence="1 2">
    <name type="scientific">Bordetella genomosp. 8</name>
    <dbReference type="NCBI Taxonomy" id="1416806"/>
    <lineage>
        <taxon>Bacteria</taxon>
        <taxon>Pseudomonadati</taxon>
        <taxon>Pseudomonadota</taxon>
        <taxon>Betaproteobacteria</taxon>
        <taxon>Burkholderiales</taxon>
        <taxon>Alcaligenaceae</taxon>
        <taxon>Bordetella</taxon>
    </lineage>
</organism>
<dbReference type="GO" id="GO:0003677">
    <property type="term" value="F:DNA binding"/>
    <property type="evidence" value="ECO:0007669"/>
    <property type="project" value="InterPro"/>
</dbReference>
<dbReference type="STRING" id="1416806.CAL12_04625"/>
<gene>
    <name evidence="1" type="ORF">CAL12_04625</name>
</gene>
<evidence type="ECO:0000313" key="1">
    <source>
        <dbReference type="EMBL" id="ARP80185.1"/>
    </source>
</evidence>
<dbReference type="CDD" id="cd00093">
    <property type="entry name" value="HTH_XRE"/>
    <property type="match status" value="1"/>
</dbReference>
<protein>
    <submittedName>
        <fullName evidence="1">Transcriptional regulator</fullName>
    </submittedName>
</protein>
<dbReference type="Proteomes" id="UP000194151">
    <property type="component" value="Chromosome"/>
</dbReference>
<dbReference type="Gene3D" id="1.10.260.40">
    <property type="entry name" value="lambda repressor-like DNA-binding domains"/>
    <property type="match status" value="1"/>
</dbReference>
<dbReference type="OrthoDB" id="8779688at2"/>
<keyword evidence="2" id="KW-1185">Reference proteome</keyword>
<dbReference type="SUPFAM" id="SSF47413">
    <property type="entry name" value="lambda repressor-like DNA-binding domains"/>
    <property type="match status" value="1"/>
</dbReference>
<dbReference type="KEGG" id="bgv:CAL12_04625"/>
<dbReference type="Pfam" id="PF13560">
    <property type="entry name" value="HTH_31"/>
    <property type="match status" value="1"/>
</dbReference>